<evidence type="ECO:0000313" key="1">
    <source>
        <dbReference type="EMBL" id="KAA9320233.1"/>
    </source>
</evidence>
<name>A0A5N1I3L5_LACJE</name>
<dbReference type="RefSeq" id="WP_151141669.1">
    <property type="nucleotide sequence ID" value="NZ_VYWW01000053.1"/>
</dbReference>
<reference evidence="1 2" key="1">
    <citation type="submission" date="2019-09" db="EMBL/GenBank/DDBJ databases">
        <title>Draft genome sequence assemblies of isolates from the urinary tract.</title>
        <authorList>
            <person name="Mores C.R."/>
            <person name="Putonti C."/>
            <person name="Wolfe A.J."/>
        </authorList>
    </citation>
    <scope>NUCLEOTIDE SEQUENCE [LARGE SCALE GENOMIC DNA]</scope>
    <source>
        <strain evidence="1 2">UMB246</strain>
    </source>
</reference>
<dbReference type="EMBL" id="VYWW01000053">
    <property type="protein sequence ID" value="KAA9320233.1"/>
    <property type="molecule type" value="Genomic_DNA"/>
</dbReference>
<dbReference type="Proteomes" id="UP000327236">
    <property type="component" value="Unassembled WGS sequence"/>
</dbReference>
<proteinExistence type="predicted"/>
<accession>A0A5N1I3L5</accession>
<sequence>MENIIDTSDATCCSHCKKSLENVNPIYQTDDLLFCSKDCLADFVIENEFESLTAAFIGLELVNVTLPPDIDRCTTCKKDLTCLSPIYSDQYCDFFCSQNCIADFYTETKYNCLRDALIDIGADEECEEDD</sequence>
<dbReference type="AlphaFoldDB" id="A0A5N1I3L5"/>
<organism evidence="1 2">
    <name type="scientific">Lactobacillus jensenii</name>
    <dbReference type="NCBI Taxonomy" id="109790"/>
    <lineage>
        <taxon>Bacteria</taxon>
        <taxon>Bacillati</taxon>
        <taxon>Bacillota</taxon>
        <taxon>Bacilli</taxon>
        <taxon>Lactobacillales</taxon>
        <taxon>Lactobacillaceae</taxon>
        <taxon>Lactobacillus</taxon>
    </lineage>
</organism>
<comment type="caution">
    <text evidence="1">The sequence shown here is derived from an EMBL/GenBank/DDBJ whole genome shotgun (WGS) entry which is preliminary data.</text>
</comment>
<protein>
    <submittedName>
        <fullName evidence="1">Uncharacterized protein</fullName>
    </submittedName>
</protein>
<dbReference type="OrthoDB" id="9858552at2"/>
<gene>
    <name evidence="1" type="ORF">F6H94_08310</name>
</gene>
<evidence type="ECO:0000313" key="2">
    <source>
        <dbReference type="Proteomes" id="UP000327236"/>
    </source>
</evidence>